<name>A0A8J5IX04_9STRA</name>
<proteinExistence type="predicted"/>
<evidence type="ECO:0000256" key="1">
    <source>
        <dbReference type="ARBA" id="ARBA00004496"/>
    </source>
</evidence>
<feature type="domain" description="Centrosomin N-terminal motif 1" evidence="4">
    <location>
        <begin position="13"/>
        <end position="82"/>
    </location>
</feature>
<evidence type="ECO:0000313" key="6">
    <source>
        <dbReference type="Proteomes" id="UP000709295"/>
    </source>
</evidence>
<evidence type="ECO:0000313" key="5">
    <source>
        <dbReference type="EMBL" id="KAG6965765.1"/>
    </source>
</evidence>
<keyword evidence="2" id="KW-0963">Cytoplasm</keyword>
<sequence>MQTPGNGFSEGWTLRDQATEYSRLQQENFNHKMRIHFLEEQLIRLNNGNTVFGSEELEVEVAQLRSALEERDQLLAEQDAAMSRATQAIDMLQEQLRETEQTQRSVLGNNGVEALRAENESVVQKSLRQVRELELELRSTKEMVESLSNELQYVQDNYRTNMDIADKSKARDSQILQQQKSDNEMLREEIAHVKRMSKGKDELVESLRATVDSLWQRKEQEAKEQTAALTRLYKEAVEMKVKEEQCHSKWHAAYALLVETWKNELSGRVTRHGAIGGDR</sequence>
<evidence type="ECO:0000256" key="3">
    <source>
        <dbReference type="SAM" id="Coils"/>
    </source>
</evidence>
<dbReference type="Pfam" id="PF07989">
    <property type="entry name" value="Cnn_1N"/>
    <property type="match status" value="1"/>
</dbReference>
<accession>A0A8J5IX04</accession>
<dbReference type="GO" id="GO:0005737">
    <property type="term" value="C:cytoplasm"/>
    <property type="evidence" value="ECO:0007669"/>
    <property type="project" value="UniProtKB-SubCell"/>
</dbReference>
<dbReference type="GO" id="GO:0005815">
    <property type="term" value="C:microtubule organizing center"/>
    <property type="evidence" value="ECO:0007669"/>
    <property type="project" value="InterPro"/>
</dbReference>
<evidence type="ECO:0000259" key="4">
    <source>
        <dbReference type="Pfam" id="PF07989"/>
    </source>
</evidence>
<dbReference type="EMBL" id="JAENGY010000326">
    <property type="protein sequence ID" value="KAG6965765.1"/>
    <property type="molecule type" value="Genomic_DNA"/>
</dbReference>
<comment type="subcellular location">
    <subcellularLocation>
        <location evidence="1">Cytoplasm</location>
    </subcellularLocation>
</comment>
<dbReference type="AlphaFoldDB" id="A0A8J5IX04"/>
<dbReference type="Proteomes" id="UP000709295">
    <property type="component" value="Unassembled WGS sequence"/>
</dbReference>
<reference evidence="5" key="1">
    <citation type="submission" date="2021-01" db="EMBL/GenBank/DDBJ databases">
        <title>Phytophthora aleatoria, a newly-described species from Pinus radiata is distinct from Phytophthora cactorum isolates based on comparative genomics.</title>
        <authorList>
            <person name="Mcdougal R."/>
            <person name="Panda P."/>
            <person name="Williams N."/>
            <person name="Studholme D.J."/>
        </authorList>
    </citation>
    <scope>NUCLEOTIDE SEQUENCE</scope>
    <source>
        <strain evidence="5">NZFS 4037</strain>
    </source>
</reference>
<feature type="coiled-coil region" evidence="3">
    <location>
        <begin position="21"/>
        <end position="196"/>
    </location>
</feature>
<keyword evidence="6" id="KW-1185">Reference proteome</keyword>
<comment type="caution">
    <text evidence="5">The sequence shown here is derived from an EMBL/GenBank/DDBJ whole genome shotgun (WGS) entry which is preliminary data.</text>
</comment>
<evidence type="ECO:0000256" key="2">
    <source>
        <dbReference type="ARBA" id="ARBA00022490"/>
    </source>
</evidence>
<gene>
    <name evidence="5" type="ORF">JG688_00007055</name>
</gene>
<dbReference type="InterPro" id="IPR012943">
    <property type="entry name" value="Cnn_1N"/>
</dbReference>
<organism evidence="5 6">
    <name type="scientific">Phytophthora aleatoria</name>
    <dbReference type="NCBI Taxonomy" id="2496075"/>
    <lineage>
        <taxon>Eukaryota</taxon>
        <taxon>Sar</taxon>
        <taxon>Stramenopiles</taxon>
        <taxon>Oomycota</taxon>
        <taxon>Peronosporomycetes</taxon>
        <taxon>Peronosporales</taxon>
        <taxon>Peronosporaceae</taxon>
        <taxon>Phytophthora</taxon>
    </lineage>
</organism>
<keyword evidence="3" id="KW-0175">Coiled coil</keyword>
<protein>
    <recommendedName>
        <fullName evidence="4">Centrosomin N-terminal motif 1 domain-containing protein</fullName>
    </recommendedName>
</protein>